<sequence length="362" mass="39157">MGGQRLFSAALCFLLALPGFFSYTLLNPGPLPNVKAAVIVPGFLTGGPEFKPLVDELQRRGIPCAAVPMPNWHWIPCLGGRSVRPLLERIDHTVRHVAAAAGEELPINLEEVIPDFEYSIFDCWKDFQDNPGGVLEVGGSAEVDQYDPTITPRGSFPAADLPKGRIALIGHSAGGWMARAYLSDRNYGGRSYSGSQFVHSLVTLGSPHGDAPGAAFRGVEWVNREGVPPSVRGLAVAGTGFKGNDSGQLTKNAYSFCCPDGSDGTGYEGDGVTPVFSALAWDGAEKLLLDGKVTHFPWSDVFGGDIFAPDLAKDHKEQGTPWYGSREALDQWLGWLDQEQPRDSEKEMDTLAGRFQRMFSSQ</sequence>
<gene>
    <name evidence="4" type="ORF">HAKA00212_LOCUS4384</name>
</gene>
<keyword evidence="1" id="KW-0378">Hydrolase</keyword>
<comment type="function">
    <text evidence="1">Involved in inositol deacylation of GPI-anchored proteins which plays important roles in the quality control and ER-associated degradation of GPI-anchored proteins.</text>
</comment>
<name>A0A7S3UV48_HETAK</name>
<feature type="chain" id="PRO_5030976805" description="GPI inositol-deacylase" evidence="2">
    <location>
        <begin position="23"/>
        <end position="362"/>
    </location>
</feature>
<dbReference type="GO" id="GO:0015031">
    <property type="term" value="P:protein transport"/>
    <property type="evidence" value="ECO:0007669"/>
    <property type="project" value="UniProtKB-KW"/>
</dbReference>
<dbReference type="InterPro" id="IPR029058">
    <property type="entry name" value="AB_hydrolase_fold"/>
</dbReference>
<proteinExistence type="inferred from homology"/>
<evidence type="ECO:0000256" key="2">
    <source>
        <dbReference type="SAM" id="SignalP"/>
    </source>
</evidence>
<dbReference type="PANTHER" id="PTHR47909:SF2">
    <property type="entry name" value="GPI INOSITOL-DEACYLASE"/>
    <property type="match status" value="1"/>
</dbReference>
<keyword evidence="1" id="KW-0256">Endoplasmic reticulum</keyword>
<evidence type="ECO:0000313" key="4">
    <source>
        <dbReference type="EMBL" id="CAE0625713.1"/>
    </source>
</evidence>
<dbReference type="AlphaFoldDB" id="A0A7S3UV48"/>
<keyword evidence="2" id="KW-0732">Signal</keyword>
<evidence type="ECO:0000256" key="1">
    <source>
        <dbReference type="RuleBase" id="RU365011"/>
    </source>
</evidence>
<reference evidence="4" key="1">
    <citation type="submission" date="2021-01" db="EMBL/GenBank/DDBJ databases">
        <authorList>
            <person name="Corre E."/>
            <person name="Pelletier E."/>
            <person name="Niang G."/>
            <person name="Scheremetjew M."/>
            <person name="Finn R."/>
            <person name="Kale V."/>
            <person name="Holt S."/>
            <person name="Cochrane G."/>
            <person name="Meng A."/>
            <person name="Brown T."/>
            <person name="Cohen L."/>
        </authorList>
    </citation>
    <scope>NUCLEOTIDE SEQUENCE</scope>
    <source>
        <strain evidence="4">CCMP3107</strain>
    </source>
</reference>
<protein>
    <recommendedName>
        <fullName evidence="1">GPI inositol-deacylase</fullName>
        <ecNumber evidence="1">3.1.-.-</ecNumber>
    </recommendedName>
</protein>
<evidence type="ECO:0000259" key="3">
    <source>
        <dbReference type="Pfam" id="PF07819"/>
    </source>
</evidence>
<dbReference type="SUPFAM" id="SSF53474">
    <property type="entry name" value="alpha/beta-Hydrolases"/>
    <property type="match status" value="1"/>
</dbReference>
<dbReference type="GO" id="GO:0016788">
    <property type="term" value="F:hydrolase activity, acting on ester bonds"/>
    <property type="evidence" value="ECO:0007669"/>
    <property type="project" value="InterPro"/>
</dbReference>
<keyword evidence="1" id="KW-0813">Transport</keyword>
<dbReference type="PANTHER" id="PTHR47909">
    <property type="entry name" value="ALPHA/BETA-HYDROLASES SUPERFAMILY PROTEIN"/>
    <property type="match status" value="1"/>
</dbReference>
<dbReference type="EMBL" id="HBIU01010376">
    <property type="protein sequence ID" value="CAE0625713.1"/>
    <property type="molecule type" value="Transcribed_RNA"/>
</dbReference>
<dbReference type="Gene3D" id="3.40.50.1820">
    <property type="entry name" value="alpha/beta hydrolase"/>
    <property type="match status" value="1"/>
</dbReference>
<dbReference type="Pfam" id="PF07819">
    <property type="entry name" value="PGAP1"/>
    <property type="match status" value="1"/>
</dbReference>
<dbReference type="GO" id="GO:0005789">
    <property type="term" value="C:endoplasmic reticulum membrane"/>
    <property type="evidence" value="ECO:0007669"/>
    <property type="project" value="UniProtKB-SubCell"/>
</dbReference>
<keyword evidence="1" id="KW-0472">Membrane</keyword>
<feature type="signal peptide" evidence="2">
    <location>
        <begin position="1"/>
        <end position="22"/>
    </location>
</feature>
<organism evidence="4">
    <name type="scientific">Heterosigma akashiwo</name>
    <name type="common">Chromophytic alga</name>
    <name type="synonym">Heterosigma carterae</name>
    <dbReference type="NCBI Taxonomy" id="2829"/>
    <lineage>
        <taxon>Eukaryota</taxon>
        <taxon>Sar</taxon>
        <taxon>Stramenopiles</taxon>
        <taxon>Ochrophyta</taxon>
        <taxon>Raphidophyceae</taxon>
        <taxon>Chattonellales</taxon>
        <taxon>Chattonellaceae</taxon>
        <taxon>Heterosigma</taxon>
    </lineage>
</organism>
<keyword evidence="1" id="KW-0653">Protein transport</keyword>
<accession>A0A7S3UV48</accession>
<dbReference type="InterPro" id="IPR012908">
    <property type="entry name" value="PGAP1-ab_dom-like"/>
</dbReference>
<dbReference type="EC" id="3.1.-.-" evidence="1"/>
<feature type="domain" description="GPI inositol-deacylase PGAP1-like alpha/beta" evidence="3">
    <location>
        <begin position="163"/>
        <end position="212"/>
    </location>
</feature>
<comment type="subcellular location">
    <subcellularLocation>
        <location evidence="1">Endoplasmic reticulum membrane</location>
    </subcellularLocation>
</comment>
<comment type="similarity">
    <text evidence="1">Belongs to the GPI inositol-deacylase family.</text>
</comment>